<comment type="caution">
    <text evidence="1">The sequence shown here is derived from an EMBL/GenBank/DDBJ whole genome shotgun (WGS) entry which is preliminary data.</text>
</comment>
<proteinExistence type="predicted"/>
<reference evidence="1 2" key="1">
    <citation type="journal article" date="2019" name="Sci. Rep.">
        <title>Orb-weaving spider Araneus ventricosus genome elucidates the spidroin gene catalogue.</title>
        <authorList>
            <person name="Kono N."/>
            <person name="Nakamura H."/>
            <person name="Ohtoshi R."/>
            <person name="Moran D.A.P."/>
            <person name="Shinohara A."/>
            <person name="Yoshida Y."/>
            <person name="Fujiwara M."/>
            <person name="Mori M."/>
            <person name="Tomita M."/>
            <person name="Arakawa K."/>
        </authorList>
    </citation>
    <scope>NUCLEOTIDE SEQUENCE [LARGE SCALE GENOMIC DNA]</scope>
</reference>
<evidence type="ECO:0000313" key="1">
    <source>
        <dbReference type="EMBL" id="GBN84255.1"/>
    </source>
</evidence>
<accession>A0A4Y2SAG6</accession>
<keyword evidence="2" id="KW-1185">Reference proteome</keyword>
<gene>
    <name evidence="1" type="ORF">AVEN_254236_1</name>
</gene>
<sequence length="110" mass="12287">MGIHGRKCKAGRDLLSGRPCPPPVGQTLTSLLECNNICMKGLRQNCCLTRLRTVRTRIKYLMNLTVLTSRAAPLKGKYIMTVGETACIKASDSSRHDRSIKTCRIPFTEY</sequence>
<dbReference type="Proteomes" id="UP000499080">
    <property type="component" value="Unassembled WGS sequence"/>
</dbReference>
<protein>
    <submittedName>
        <fullName evidence="1">Uncharacterized protein</fullName>
    </submittedName>
</protein>
<name>A0A4Y2SAG6_ARAVE</name>
<dbReference type="AlphaFoldDB" id="A0A4Y2SAG6"/>
<dbReference type="EMBL" id="BGPR01020286">
    <property type="protein sequence ID" value="GBN84255.1"/>
    <property type="molecule type" value="Genomic_DNA"/>
</dbReference>
<evidence type="ECO:0000313" key="2">
    <source>
        <dbReference type="Proteomes" id="UP000499080"/>
    </source>
</evidence>
<organism evidence="1 2">
    <name type="scientific">Araneus ventricosus</name>
    <name type="common">Orbweaver spider</name>
    <name type="synonym">Epeira ventricosa</name>
    <dbReference type="NCBI Taxonomy" id="182803"/>
    <lineage>
        <taxon>Eukaryota</taxon>
        <taxon>Metazoa</taxon>
        <taxon>Ecdysozoa</taxon>
        <taxon>Arthropoda</taxon>
        <taxon>Chelicerata</taxon>
        <taxon>Arachnida</taxon>
        <taxon>Araneae</taxon>
        <taxon>Araneomorphae</taxon>
        <taxon>Entelegynae</taxon>
        <taxon>Araneoidea</taxon>
        <taxon>Araneidae</taxon>
        <taxon>Araneus</taxon>
    </lineage>
</organism>